<evidence type="ECO:0000313" key="2">
    <source>
        <dbReference type="Proteomes" id="UP000683310"/>
    </source>
</evidence>
<name>A0ABX8CZ48_9NOCA</name>
<dbReference type="EMBL" id="CP074371">
    <property type="protein sequence ID" value="QVI23760.1"/>
    <property type="molecule type" value="Genomic_DNA"/>
</dbReference>
<gene>
    <name evidence="1" type="ORF">KHQ06_13600</name>
</gene>
<reference evidence="1 2" key="1">
    <citation type="submission" date="2021-04" db="EMBL/GenBank/DDBJ databases">
        <title>Nocardia tengchongensis.</title>
        <authorList>
            <person name="Zhuang k."/>
            <person name="Ran Y."/>
            <person name="Li W."/>
        </authorList>
    </citation>
    <scope>NUCLEOTIDE SEQUENCE [LARGE SCALE GENOMIC DNA]</scope>
    <source>
        <strain evidence="1 2">CFH S0057</strain>
    </source>
</reference>
<proteinExistence type="predicted"/>
<dbReference type="RefSeq" id="WP_213559828.1">
    <property type="nucleotide sequence ID" value="NZ_JBHXAJ010000001.1"/>
</dbReference>
<accession>A0ABX8CZ48</accession>
<organism evidence="1 2">
    <name type="scientific">Nocardia tengchongensis</name>
    <dbReference type="NCBI Taxonomy" id="2055889"/>
    <lineage>
        <taxon>Bacteria</taxon>
        <taxon>Bacillati</taxon>
        <taxon>Actinomycetota</taxon>
        <taxon>Actinomycetes</taxon>
        <taxon>Mycobacteriales</taxon>
        <taxon>Nocardiaceae</taxon>
        <taxon>Nocardia</taxon>
    </lineage>
</organism>
<dbReference type="Proteomes" id="UP000683310">
    <property type="component" value="Chromosome"/>
</dbReference>
<sequence>MDITGTWEMTVETPVGTQYGLVDITTKADGSLDAFARNATTGVEVAVHDLVLAGDQLTWRQIVKKPTRLNIGFTMTLTGEDEMTGIAKARMMPGVGKVVGRRVRRTDTTPEH</sequence>
<evidence type="ECO:0000313" key="1">
    <source>
        <dbReference type="EMBL" id="QVI23760.1"/>
    </source>
</evidence>
<keyword evidence="2" id="KW-1185">Reference proteome</keyword>
<protein>
    <submittedName>
        <fullName evidence="1">Uncharacterized protein</fullName>
    </submittedName>
</protein>